<dbReference type="PROSITE" id="PS00893">
    <property type="entry name" value="NUDIX_BOX"/>
    <property type="match status" value="1"/>
</dbReference>
<evidence type="ECO:0000259" key="2">
    <source>
        <dbReference type="PROSITE" id="PS50158"/>
    </source>
</evidence>
<evidence type="ECO:0000256" key="1">
    <source>
        <dbReference type="ARBA" id="ARBA00022801"/>
    </source>
</evidence>
<dbReference type="Gene3D" id="3.90.79.10">
    <property type="entry name" value="Nucleoside Triphosphate Pyrophosphohydrolase"/>
    <property type="match status" value="1"/>
</dbReference>
<dbReference type="PANTHER" id="PTHR23114:SF17">
    <property type="entry name" value="M7GPPPN-MRNA HYDROLASE"/>
    <property type="match status" value="1"/>
</dbReference>
<proteinExistence type="predicted"/>
<feature type="domain" description="CCHC-type" evidence="2">
    <location>
        <begin position="10"/>
        <end position="24"/>
    </location>
</feature>
<evidence type="ECO:0000259" key="3">
    <source>
        <dbReference type="PROSITE" id="PS51462"/>
    </source>
</evidence>
<accession>A0A6C0HJJ0</accession>
<keyword evidence="1" id="KW-0378">Hydrolase</keyword>
<dbReference type="GO" id="GO:0008270">
    <property type="term" value="F:zinc ion binding"/>
    <property type="evidence" value="ECO:0007669"/>
    <property type="project" value="InterPro"/>
</dbReference>
<dbReference type="InterPro" id="IPR015797">
    <property type="entry name" value="NUDIX_hydrolase-like_dom_sf"/>
</dbReference>
<dbReference type="PANTHER" id="PTHR23114">
    <property type="entry name" value="M7GPPPN-MRNA HYDROLASE"/>
    <property type="match status" value="1"/>
</dbReference>
<name>A0A6C0HJJ0_9ZZZZ</name>
<dbReference type="PROSITE" id="PS51462">
    <property type="entry name" value="NUDIX"/>
    <property type="match status" value="1"/>
</dbReference>
<sequence>MKNMKNEGFCNNCGKKGHLFHQCKMPITSVGIIAFRKCPKGCEYEYLMIRRKDTLGYLDFMRGKYSVYQKSYIMNMMKQMTHAEKELLRQKYYHIRAIGNINVKDKTNILIMGIEHNGEEYDLLSLLNESERFGTWTEAEWGFPKGRRNSNENDYDCAVREFTEETGYSASLLNNIRNMVPVEEVFTGSNYNSYKHKYYLMYMDYETTVNQCSFQKSEVGEMQWKTAEQGLSTIRPYNLEKLHMLQKLDKCLKSIEMVCIDLGTL</sequence>
<dbReference type="SUPFAM" id="SSF55811">
    <property type="entry name" value="Nudix"/>
    <property type="match status" value="1"/>
</dbReference>
<dbReference type="PROSITE" id="PS50158">
    <property type="entry name" value="ZF_CCHC"/>
    <property type="match status" value="1"/>
</dbReference>
<organism evidence="4">
    <name type="scientific">viral metagenome</name>
    <dbReference type="NCBI Taxonomy" id="1070528"/>
    <lineage>
        <taxon>unclassified sequences</taxon>
        <taxon>metagenomes</taxon>
        <taxon>organismal metagenomes</taxon>
    </lineage>
</organism>
<evidence type="ECO:0008006" key="5">
    <source>
        <dbReference type="Google" id="ProtNLM"/>
    </source>
</evidence>
<dbReference type="GO" id="GO:0000932">
    <property type="term" value="C:P-body"/>
    <property type="evidence" value="ECO:0007669"/>
    <property type="project" value="TreeGrafter"/>
</dbReference>
<evidence type="ECO:0000313" key="4">
    <source>
        <dbReference type="EMBL" id="QHT80527.1"/>
    </source>
</evidence>
<dbReference type="InterPro" id="IPR001878">
    <property type="entry name" value="Znf_CCHC"/>
</dbReference>
<dbReference type="GO" id="GO:0000290">
    <property type="term" value="P:deadenylation-dependent decapping of nuclear-transcribed mRNA"/>
    <property type="evidence" value="ECO:0007669"/>
    <property type="project" value="TreeGrafter"/>
</dbReference>
<feature type="domain" description="Nudix hydrolase" evidence="3">
    <location>
        <begin position="25"/>
        <end position="249"/>
    </location>
</feature>
<dbReference type="InterPro" id="IPR000086">
    <property type="entry name" value="NUDIX_hydrolase_dom"/>
</dbReference>
<dbReference type="Pfam" id="PF00293">
    <property type="entry name" value="NUDIX"/>
    <property type="match status" value="1"/>
</dbReference>
<dbReference type="EMBL" id="MN739970">
    <property type="protein sequence ID" value="QHT80527.1"/>
    <property type="molecule type" value="Genomic_DNA"/>
</dbReference>
<dbReference type="GO" id="GO:0016787">
    <property type="term" value="F:hydrolase activity"/>
    <property type="evidence" value="ECO:0007669"/>
    <property type="project" value="UniProtKB-KW"/>
</dbReference>
<dbReference type="AlphaFoldDB" id="A0A6C0HJJ0"/>
<dbReference type="GO" id="GO:0003676">
    <property type="term" value="F:nucleic acid binding"/>
    <property type="evidence" value="ECO:0007669"/>
    <property type="project" value="InterPro"/>
</dbReference>
<dbReference type="InterPro" id="IPR020084">
    <property type="entry name" value="NUDIX_hydrolase_CS"/>
</dbReference>
<reference evidence="4" key="1">
    <citation type="journal article" date="2020" name="Nature">
        <title>Giant virus diversity and host interactions through global metagenomics.</title>
        <authorList>
            <person name="Schulz F."/>
            <person name="Roux S."/>
            <person name="Paez-Espino D."/>
            <person name="Jungbluth S."/>
            <person name="Walsh D.A."/>
            <person name="Denef V.J."/>
            <person name="McMahon K.D."/>
            <person name="Konstantinidis K.T."/>
            <person name="Eloe-Fadrosh E.A."/>
            <person name="Kyrpides N.C."/>
            <person name="Woyke T."/>
        </authorList>
    </citation>
    <scope>NUCLEOTIDE SEQUENCE</scope>
    <source>
        <strain evidence="4">GVMAG-M-3300023184-120</strain>
    </source>
</reference>
<protein>
    <recommendedName>
        <fullName evidence="5">Nudix hydrolase domain-containing protein</fullName>
    </recommendedName>
</protein>